<dbReference type="PRINTS" id="PR00111">
    <property type="entry name" value="ABHYDROLASE"/>
</dbReference>
<organism evidence="1 2">
    <name type="scientific">Mycolicibacterium peregrinum</name>
    <name type="common">Mycobacterium peregrinum</name>
    <dbReference type="NCBI Taxonomy" id="43304"/>
    <lineage>
        <taxon>Bacteria</taxon>
        <taxon>Bacillati</taxon>
        <taxon>Actinomycetota</taxon>
        <taxon>Actinomycetes</taxon>
        <taxon>Mycobacteriales</taxon>
        <taxon>Mycobacteriaceae</taxon>
        <taxon>Mycolicibacterium</taxon>
    </lineage>
</organism>
<dbReference type="InterPro" id="IPR000073">
    <property type="entry name" value="AB_hydrolase_1"/>
</dbReference>
<gene>
    <name evidence="1" type="ORF">EJD98_17295</name>
</gene>
<dbReference type="SUPFAM" id="SSF53474">
    <property type="entry name" value="alpha/beta-Hydrolases"/>
    <property type="match status" value="1"/>
</dbReference>
<dbReference type="Gene3D" id="3.40.50.1820">
    <property type="entry name" value="alpha/beta hydrolase"/>
    <property type="match status" value="1"/>
</dbReference>
<keyword evidence="2" id="KW-1185">Reference proteome</keyword>
<dbReference type="Pfam" id="PF12697">
    <property type="entry name" value="Abhydrolase_6"/>
    <property type="match status" value="1"/>
</dbReference>
<name>A0A4Z0HNZ3_MYCPR</name>
<reference evidence="1 2" key="1">
    <citation type="submission" date="2018-12" db="EMBL/GenBank/DDBJ databases">
        <title>Draft genome sequences of Mycolicibacterium peregrinum isolated from a pig with lymphadenitis and from soil on the same Japanese pig farm.</title>
        <authorList>
            <person name="Komatsu T."/>
            <person name="Ohya K."/>
            <person name="Sawai K."/>
            <person name="Odoi J.O."/>
            <person name="Otsu K."/>
            <person name="Ota A."/>
            <person name="Ito T."/>
            <person name="Kawai M."/>
            <person name="Maruyama F."/>
        </authorList>
    </citation>
    <scope>NUCLEOTIDE SEQUENCE [LARGE SCALE GENOMIC DNA]</scope>
    <source>
        <strain evidence="1 2">138</strain>
    </source>
</reference>
<protein>
    <submittedName>
        <fullName evidence="1">Alpha/beta hydrolase</fullName>
    </submittedName>
</protein>
<accession>A0A4Z0HNZ3</accession>
<dbReference type="AlphaFoldDB" id="A0A4Z0HNZ3"/>
<evidence type="ECO:0000313" key="1">
    <source>
        <dbReference type="EMBL" id="TGB40947.1"/>
    </source>
</evidence>
<dbReference type="GO" id="GO:0016787">
    <property type="term" value="F:hydrolase activity"/>
    <property type="evidence" value="ECO:0007669"/>
    <property type="project" value="UniProtKB-KW"/>
</dbReference>
<keyword evidence="1" id="KW-0378">Hydrolase</keyword>
<proteinExistence type="predicted"/>
<dbReference type="EMBL" id="RWKA01000009">
    <property type="protein sequence ID" value="TGB40947.1"/>
    <property type="molecule type" value="Genomic_DNA"/>
</dbReference>
<dbReference type="InterPro" id="IPR050266">
    <property type="entry name" value="AB_hydrolase_sf"/>
</dbReference>
<evidence type="ECO:0000313" key="2">
    <source>
        <dbReference type="Proteomes" id="UP000297792"/>
    </source>
</evidence>
<dbReference type="Proteomes" id="UP000297792">
    <property type="component" value="Unassembled WGS sequence"/>
</dbReference>
<dbReference type="InterPro" id="IPR029058">
    <property type="entry name" value="AB_hydrolase_fold"/>
</dbReference>
<comment type="caution">
    <text evidence="1">The sequence shown here is derived from an EMBL/GenBank/DDBJ whole genome shotgun (WGS) entry which is preliminary data.</text>
</comment>
<sequence length="306" mass="32834">MSPPSVGGAALLGRTDAGFRSAAARLRYLDLYEELRALGPRPDAMHDVATRFGAVRVYQHGPAGGVPIVLLHGYFLTSAMWAHQVAGLTGDFTVYAIDMPGQPGASMQSKSMRTPGDCARCIDEVLGGLGLRDVHLVGHSYGGWLAAHTAARFPQRLAAMTLIDPASTVARISAKFWMSLLIATSWPRSARAQRAAAWVMGGPEPGSFVDQLAVLFLAGFAAFSPPLGTPTPLFVSGRVLRSVSIPSQVLLAGNTVHNSSKGLQRILTVVPDWEYLLWPDTSHALPIELPDEVNASIRRFAIERRS</sequence>
<dbReference type="PANTHER" id="PTHR43798">
    <property type="entry name" value="MONOACYLGLYCEROL LIPASE"/>
    <property type="match status" value="1"/>
</dbReference>